<dbReference type="PROSITE" id="PS01033">
    <property type="entry name" value="GLOBIN"/>
    <property type="match status" value="1"/>
</dbReference>
<dbReference type="Pfam" id="PF00042">
    <property type="entry name" value="Globin"/>
    <property type="match status" value="1"/>
</dbReference>
<proteinExistence type="inferred from homology"/>
<keyword evidence="1 5" id="KW-0349">Heme</keyword>
<protein>
    <submittedName>
        <fullName evidence="7">Globin domain-containing protein</fullName>
    </submittedName>
</protein>
<feature type="domain" description="Globin" evidence="6">
    <location>
        <begin position="2"/>
        <end position="136"/>
    </location>
</feature>
<keyword evidence="2 5" id="KW-0561">Oxygen transport</keyword>
<dbReference type="SUPFAM" id="SSF46458">
    <property type="entry name" value="Globin-like"/>
    <property type="match status" value="1"/>
</dbReference>
<evidence type="ECO:0000313" key="8">
    <source>
        <dbReference type="Proteomes" id="UP001255416"/>
    </source>
</evidence>
<evidence type="ECO:0000256" key="3">
    <source>
        <dbReference type="ARBA" id="ARBA00022723"/>
    </source>
</evidence>
<keyword evidence="8" id="KW-1185">Reference proteome</keyword>
<keyword evidence="4" id="KW-0408">Iron</keyword>
<dbReference type="EMBL" id="JASMWN010000022">
    <property type="protein sequence ID" value="MDU9006331.1"/>
    <property type="molecule type" value="Genomic_DNA"/>
</dbReference>
<dbReference type="RefSeq" id="WP_316781236.1">
    <property type="nucleotide sequence ID" value="NZ_JASMWN010000022.1"/>
</dbReference>
<evidence type="ECO:0000256" key="4">
    <source>
        <dbReference type="ARBA" id="ARBA00023004"/>
    </source>
</evidence>
<evidence type="ECO:0000256" key="5">
    <source>
        <dbReference type="RuleBase" id="RU000356"/>
    </source>
</evidence>
<dbReference type="PANTHER" id="PTHR43396:SF3">
    <property type="entry name" value="FLAVOHEMOPROTEIN"/>
    <property type="match status" value="1"/>
</dbReference>
<accession>A0ABU3VJJ9</accession>
<dbReference type="Proteomes" id="UP001255416">
    <property type="component" value="Unassembled WGS sequence"/>
</dbReference>
<evidence type="ECO:0000256" key="2">
    <source>
        <dbReference type="ARBA" id="ARBA00022621"/>
    </source>
</evidence>
<comment type="caution">
    <text evidence="7">The sequence shown here is derived from an EMBL/GenBank/DDBJ whole genome shotgun (WGS) entry which is preliminary data.</text>
</comment>
<dbReference type="Gene3D" id="1.10.490.10">
    <property type="entry name" value="Globins"/>
    <property type="match status" value="1"/>
</dbReference>
<reference evidence="8" key="1">
    <citation type="submission" date="2023-05" db="EMBL/GenBank/DDBJ databases">
        <title>Sedimentitalea sp. nov. JM2-8.</title>
        <authorList>
            <person name="Huang J."/>
        </authorList>
    </citation>
    <scope>NUCLEOTIDE SEQUENCE [LARGE SCALE GENOMIC DNA]</scope>
    <source>
        <strain evidence="8">KHS03</strain>
    </source>
</reference>
<comment type="similarity">
    <text evidence="5">Belongs to the globin family.</text>
</comment>
<evidence type="ECO:0000259" key="6">
    <source>
        <dbReference type="PROSITE" id="PS01033"/>
    </source>
</evidence>
<dbReference type="InterPro" id="IPR012292">
    <property type="entry name" value="Globin/Proto"/>
</dbReference>
<organism evidence="7 8">
    <name type="scientific">Sedimentitalea todarodis</name>
    <dbReference type="NCBI Taxonomy" id="1631240"/>
    <lineage>
        <taxon>Bacteria</taxon>
        <taxon>Pseudomonadati</taxon>
        <taxon>Pseudomonadota</taxon>
        <taxon>Alphaproteobacteria</taxon>
        <taxon>Rhodobacterales</taxon>
        <taxon>Paracoccaceae</taxon>
        <taxon>Sedimentitalea</taxon>
    </lineage>
</organism>
<evidence type="ECO:0000313" key="7">
    <source>
        <dbReference type="EMBL" id="MDU9006331.1"/>
    </source>
</evidence>
<sequence length="139" mass="15628">MTLTQTELDMVCTSLERLRSDFTDHPQYFYKSLFERAPELREMFREDLEGQGMKFMTTLGVIVSRLNDDASSAEQYLGLGKLHASLGVETAHFAPMGDALMDTLRAGLGDGFTPELETAWRRAYNHVSEMMIRRGAIGG</sequence>
<name>A0ABU3VJJ9_9RHOB</name>
<keyword evidence="3" id="KW-0479">Metal-binding</keyword>
<keyword evidence="5" id="KW-0813">Transport</keyword>
<dbReference type="InterPro" id="IPR000971">
    <property type="entry name" value="Globin"/>
</dbReference>
<dbReference type="InterPro" id="IPR009050">
    <property type="entry name" value="Globin-like_sf"/>
</dbReference>
<dbReference type="PANTHER" id="PTHR43396">
    <property type="entry name" value="FLAVOHEMOPROTEIN"/>
    <property type="match status" value="1"/>
</dbReference>
<gene>
    <name evidence="7" type="ORF">QO231_21080</name>
</gene>
<evidence type="ECO:0000256" key="1">
    <source>
        <dbReference type="ARBA" id="ARBA00022617"/>
    </source>
</evidence>